<proteinExistence type="predicted"/>
<keyword evidence="2" id="KW-1185">Reference proteome</keyword>
<evidence type="ECO:0000313" key="1">
    <source>
        <dbReference type="EMBL" id="KAH9384539.1"/>
    </source>
</evidence>
<accession>A0A9J6HA33</accession>
<gene>
    <name evidence="1" type="ORF">HPB48_026547</name>
</gene>
<dbReference type="AlphaFoldDB" id="A0A9J6HA33"/>
<sequence>MSKLGSHKSNSAERPFLNWPVSPTAVIKLHEVLNHGLDCADGLRLLKPTSDKSAAFFRYFQDDTTPAAALAPHKTKLARQEDGEGLLASSAVNPPVSTVYHWFYGWRRGQYGDEGVSPLTKLDRRAPNHVEHCK</sequence>
<protein>
    <submittedName>
        <fullName evidence="1">Uncharacterized protein</fullName>
    </submittedName>
</protein>
<evidence type="ECO:0000313" key="2">
    <source>
        <dbReference type="Proteomes" id="UP000821853"/>
    </source>
</evidence>
<name>A0A9J6HA33_HAELO</name>
<dbReference type="Proteomes" id="UP000821853">
    <property type="component" value="Unassembled WGS sequence"/>
</dbReference>
<dbReference type="OrthoDB" id="6484970at2759"/>
<comment type="caution">
    <text evidence="1">The sequence shown here is derived from an EMBL/GenBank/DDBJ whole genome shotgun (WGS) entry which is preliminary data.</text>
</comment>
<reference evidence="1 2" key="1">
    <citation type="journal article" date="2020" name="Cell">
        <title>Large-Scale Comparative Analyses of Tick Genomes Elucidate Their Genetic Diversity and Vector Capacities.</title>
        <authorList>
            <consortium name="Tick Genome and Microbiome Consortium (TIGMIC)"/>
            <person name="Jia N."/>
            <person name="Wang J."/>
            <person name="Shi W."/>
            <person name="Du L."/>
            <person name="Sun Y."/>
            <person name="Zhan W."/>
            <person name="Jiang J.F."/>
            <person name="Wang Q."/>
            <person name="Zhang B."/>
            <person name="Ji P."/>
            <person name="Bell-Sakyi L."/>
            <person name="Cui X.M."/>
            <person name="Yuan T.T."/>
            <person name="Jiang B.G."/>
            <person name="Yang W.F."/>
            <person name="Lam T.T."/>
            <person name="Chang Q.C."/>
            <person name="Ding S.J."/>
            <person name="Wang X.J."/>
            <person name="Zhu J.G."/>
            <person name="Ruan X.D."/>
            <person name="Zhao L."/>
            <person name="Wei J.T."/>
            <person name="Ye R.Z."/>
            <person name="Que T.C."/>
            <person name="Du C.H."/>
            <person name="Zhou Y.H."/>
            <person name="Cheng J.X."/>
            <person name="Dai P.F."/>
            <person name="Guo W.B."/>
            <person name="Han X.H."/>
            <person name="Huang E.J."/>
            <person name="Li L.F."/>
            <person name="Wei W."/>
            <person name="Gao Y.C."/>
            <person name="Liu J.Z."/>
            <person name="Shao H.Z."/>
            <person name="Wang X."/>
            <person name="Wang C.C."/>
            <person name="Yang T.C."/>
            <person name="Huo Q.B."/>
            <person name="Li W."/>
            <person name="Chen H.Y."/>
            <person name="Chen S.E."/>
            <person name="Zhou L.G."/>
            <person name="Ni X.B."/>
            <person name="Tian J.H."/>
            <person name="Sheng Y."/>
            <person name="Liu T."/>
            <person name="Pan Y.S."/>
            <person name="Xia L.Y."/>
            <person name="Li J."/>
            <person name="Zhao F."/>
            <person name="Cao W.C."/>
        </authorList>
    </citation>
    <scope>NUCLEOTIDE SEQUENCE [LARGE SCALE GENOMIC DNA]</scope>
    <source>
        <strain evidence="1">HaeL-2018</strain>
    </source>
</reference>
<dbReference type="VEuPathDB" id="VectorBase:HLOH_047513"/>
<organism evidence="1 2">
    <name type="scientific">Haemaphysalis longicornis</name>
    <name type="common">Bush tick</name>
    <dbReference type="NCBI Taxonomy" id="44386"/>
    <lineage>
        <taxon>Eukaryota</taxon>
        <taxon>Metazoa</taxon>
        <taxon>Ecdysozoa</taxon>
        <taxon>Arthropoda</taxon>
        <taxon>Chelicerata</taxon>
        <taxon>Arachnida</taxon>
        <taxon>Acari</taxon>
        <taxon>Parasitiformes</taxon>
        <taxon>Ixodida</taxon>
        <taxon>Ixodoidea</taxon>
        <taxon>Ixodidae</taxon>
        <taxon>Haemaphysalinae</taxon>
        <taxon>Haemaphysalis</taxon>
    </lineage>
</organism>
<dbReference type="EMBL" id="JABSTR010002673">
    <property type="protein sequence ID" value="KAH9384539.1"/>
    <property type="molecule type" value="Genomic_DNA"/>
</dbReference>